<dbReference type="OrthoDB" id="25408at2759"/>
<dbReference type="AlphaFoldDB" id="A0A0C3BY00"/>
<evidence type="ECO:0000313" key="4">
    <source>
        <dbReference type="EMBL" id="KIM82232.1"/>
    </source>
</evidence>
<sequence>MAFLSYVASADDANEISFEQNELLDIADIQGCWRRAKKADGTEGIVPWYFFFRDYYPYKAKALCDYAASADSSNKLSFKTYEIFDVAEIEMERWQAKKSDGTTGIVPSIHFQII</sequence>
<protein>
    <recommendedName>
        <fullName evidence="3">SH3 domain-containing protein</fullName>
    </recommendedName>
</protein>
<dbReference type="Gene3D" id="2.30.30.40">
    <property type="entry name" value="SH3 Domains"/>
    <property type="match status" value="2"/>
</dbReference>
<dbReference type="PROSITE" id="PS50002">
    <property type="entry name" value="SH3"/>
    <property type="match status" value="1"/>
</dbReference>
<reference evidence="4 5" key="1">
    <citation type="submission" date="2014-04" db="EMBL/GenBank/DDBJ databases">
        <authorList>
            <consortium name="DOE Joint Genome Institute"/>
            <person name="Kuo A."/>
            <person name="Tarkka M."/>
            <person name="Buscot F."/>
            <person name="Kohler A."/>
            <person name="Nagy L.G."/>
            <person name="Floudas D."/>
            <person name="Copeland A."/>
            <person name="Barry K.W."/>
            <person name="Cichocki N."/>
            <person name="Veneault-Fourrey C."/>
            <person name="LaButti K."/>
            <person name="Lindquist E.A."/>
            <person name="Lipzen A."/>
            <person name="Lundell T."/>
            <person name="Morin E."/>
            <person name="Murat C."/>
            <person name="Sun H."/>
            <person name="Tunlid A."/>
            <person name="Henrissat B."/>
            <person name="Grigoriev I.V."/>
            <person name="Hibbett D.S."/>
            <person name="Martin F."/>
            <person name="Nordberg H.P."/>
            <person name="Cantor M.N."/>
            <person name="Hua S.X."/>
        </authorList>
    </citation>
    <scope>NUCLEOTIDE SEQUENCE [LARGE SCALE GENOMIC DNA]</scope>
    <source>
        <strain evidence="4 5">F 1598</strain>
    </source>
</reference>
<evidence type="ECO:0000259" key="3">
    <source>
        <dbReference type="PROSITE" id="PS50002"/>
    </source>
</evidence>
<dbReference type="InterPro" id="IPR036028">
    <property type="entry name" value="SH3-like_dom_sf"/>
</dbReference>
<gene>
    <name evidence="4" type="ORF">PILCRDRAFT_820615</name>
</gene>
<name>A0A0C3BY00_PILCF</name>
<keyword evidence="1 2" id="KW-0728">SH3 domain</keyword>
<accession>A0A0C3BY00</accession>
<evidence type="ECO:0000256" key="2">
    <source>
        <dbReference type="PROSITE-ProRule" id="PRU00192"/>
    </source>
</evidence>
<organism evidence="4 5">
    <name type="scientific">Piloderma croceum (strain F 1598)</name>
    <dbReference type="NCBI Taxonomy" id="765440"/>
    <lineage>
        <taxon>Eukaryota</taxon>
        <taxon>Fungi</taxon>
        <taxon>Dikarya</taxon>
        <taxon>Basidiomycota</taxon>
        <taxon>Agaricomycotina</taxon>
        <taxon>Agaricomycetes</taxon>
        <taxon>Agaricomycetidae</taxon>
        <taxon>Atheliales</taxon>
        <taxon>Atheliaceae</taxon>
        <taxon>Piloderma</taxon>
    </lineage>
</organism>
<dbReference type="EMBL" id="KN832995">
    <property type="protein sequence ID" value="KIM82232.1"/>
    <property type="molecule type" value="Genomic_DNA"/>
</dbReference>
<dbReference type="Proteomes" id="UP000054166">
    <property type="component" value="Unassembled WGS sequence"/>
</dbReference>
<dbReference type="SUPFAM" id="SSF50044">
    <property type="entry name" value="SH3-domain"/>
    <property type="match status" value="2"/>
</dbReference>
<keyword evidence="5" id="KW-1185">Reference proteome</keyword>
<proteinExistence type="predicted"/>
<evidence type="ECO:0000256" key="1">
    <source>
        <dbReference type="ARBA" id="ARBA00022443"/>
    </source>
</evidence>
<dbReference type="InParanoid" id="A0A0C3BY00"/>
<evidence type="ECO:0000313" key="5">
    <source>
        <dbReference type="Proteomes" id="UP000054166"/>
    </source>
</evidence>
<feature type="domain" description="SH3" evidence="3">
    <location>
        <begin position="55"/>
        <end position="114"/>
    </location>
</feature>
<reference evidence="5" key="2">
    <citation type="submission" date="2015-01" db="EMBL/GenBank/DDBJ databases">
        <title>Evolutionary Origins and Diversification of the Mycorrhizal Mutualists.</title>
        <authorList>
            <consortium name="DOE Joint Genome Institute"/>
            <consortium name="Mycorrhizal Genomics Consortium"/>
            <person name="Kohler A."/>
            <person name="Kuo A."/>
            <person name="Nagy L.G."/>
            <person name="Floudas D."/>
            <person name="Copeland A."/>
            <person name="Barry K.W."/>
            <person name="Cichocki N."/>
            <person name="Veneault-Fourrey C."/>
            <person name="LaButti K."/>
            <person name="Lindquist E.A."/>
            <person name="Lipzen A."/>
            <person name="Lundell T."/>
            <person name="Morin E."/>
            <person name="Murat C."/>
            <person name="Riley R."/>
            <person name="Ohm R."/>
            <person name="Sun H."/>
            <person name="Tunlid A."/>
            <person name="Henrissat B."/>
            <person name="Grigoriev I.V."/>
            <person name="Hibbett D.S."/>
            <person name="Martin F."/>
        </authorList>
    </citation>
    <scope>NUCLEOTIDE SEQUENCE [LARGE SCALE GENOMIC DNA]</scope>
    <source>
        <strain evidence="5">F 1598</strain>
    </source>
</reference>
<dbReference type="InterPro" id="IPR001452">
    <property type="entry name" value="SH3_domain"/>
</dbReference>
<dbReference type="HOGENOM" id="CLU_2121977_0_0_1"/>